<dbReference type="Gramene" id="Kaladp0101s0193.1.v1.1">
    <property type="protein sequence ID" value="Kaladp0101s0193.1.v1.1"/>
    <property type="gene ID" value="Kaladp0101s0193.v1.1"/>
</dbReference>
<dbReference type="Proteomes" id="UP000594263">
    <property type="component" value="Unplaced"/>
</dbReference>
<proteinExistence type="predicted"/>
<feature type="compositionally biased region" description="Acidic residues" evidence="1">
    <location>
        <begin position="141"/>
        <end position="150"/>
    </location>
</feature>
<feature type="compositionally biased region" description="Polar residues" evidence="1">
    <location>
        <begin position="236"/>
        <end position="245"/>
    </location>
</feature>
<feature type="compositionally biased region" description="Polar residues" evidence="1">
    <location>
        <begin position="255"/>
        <end position="267"/>
    </location>
</feature>
<evidence type="ECO:0000313" key="5">
    <source>
        <dbReference type="Proteomes" id="UP000594263"/>
    </source>
</evidence>
<protein>
    <recommendedName>
        <fullName evidence="3">DUF4408 domain-containing protein</fullName>
    </recommendedName>
</protein>
<dbReference type="InterPro" id="IPR008480">
    <property type="entry name" value="DUF761_pln"/>
</dbReference>
<dbReference type="PANTHER" id="PTHR33098:SF117">
    <property type="entry name" value="COTTON FIBER (DUF761)"/>
    <property type="match status" value="1"/>
</dbReference>
<evidence type="ECO:0000259" key="3">
    <source>
        <dbReference type="Pfam" id="PF14364"/>
    </source>
</evidence>
<feature type="region of interest" description="Disordered" evidence="1">
    <location>
        <begin position="123"/>
        <end position="150"/>
    </location>
</feature>
<feature type="region of interest" description="Disordered" evidence="1">
    <location>
        <begin position="236"/>
        <end position="283"/>
    </location>
</feature>
<dbReference type="Pfam" id="PF14364">
    <property type="entry name" value="DUF4408"/>
    <property type="match status" value="1"/>
</dbReference>
<feature type="domain" description="DUF4408" evidence="3">
    <location>
        <begin position="41"/>
        <end position="73"/>
    </location>
</feature>
<feature type="compositionally biased region" description="Basic and acidic residues" evidence="1">
    <location>
        <begin position="128"/>
        <end position="137"/>
    </location>
</feature>
<reference evidence="4" key="1">
    <citation type="submission" date="2021-01" db="UniProtKB">
        <authorList>
            <consortium name="EnsemblPlants"/>
        </authorList>
    </citation>
    <scope>IDENTIFICATION</scope>
</reference>
<accession>A0A7N0V670</accession>
<organism evidence="4 5">
    <name type="scientific">Kalanchoe fedtschenkoi</name>
    <name type="common">Lavender scallops</name>
    <name type="synonym">South American air plant</name>
    <dbReference type="NCBI Taxonomy" id="63787"/>
    <lineage>
        <taxon>Eukaryota</taxon>
        <taxon>Viridiplantae</taxon>
        <taxon>Streptophyta</taxon>
        <taxon>Embryophyta</taxon>
        <taxon>Tracheophyta</taxon>
        <taxon>Spermatophyta</taxon>
        <taxon>Magnoliopsida</taxon>
        <taxon>eudicotyledons</taxon>
        <taxon>Gunneridae</taxon>
        <taxon>Pentapetalae</taxon>
        <taxon>Saxifragales</taxon>
        <taxon>Crassulaceae</taxon>
        <taxon>Kalanchoe</taxon>
    </lineage>
</organism>
<dbReference type="AlphaFoldDB" id="A0A7N0V670"/>
<evidence type="ECO:0000256" key="1">
    <source>
        <dbReference type="SAM" id="MobiDB-lite"/>
    </source>
</evidence>
<evidence type="ECO:0000313" key="4">
    <source>
        <dbReference type="EnsemblPlants" id="Kaladp0101s0193.1.v1.1"/>
    </source>
</evidence>
<keyword evidence="5" id="KW-1185">Reference proteome</keyword>
<dbReference type="EnsemblPlants" id="Kaladp0101s0193.1.v1.1">
    <property type="protein sequence ID" value="Kaladp0101s0193.1.v1.1"/>
    <property type="gene ID" value="Kaladp0101s0193.v1.1"/>
</dbReference>
<dbReference type="InterPro" id="IPR025520">
    <property type="entry name" value="DUF4408"/>
</dbReference>
<sequence>MASSHITSFKVVLMSTGLLSLTMALKVSVPVIGDFILYEAPMLWNYLVSCFRPPYLYLLINSIIITIAASSKLQSSSSESDSTSTDLASPQPVERSLISEKDFADAGPEFDFVHPMANVVVDDDDDETGRGDAEARVSDAVADDGDPEDEFEISRGSWMPLMKGTLYETESAFFDKPSASARFSSRRSPRSSPEVGRVLGVSKRKASETLENTWRTITDGRPMPLARHLRKSDTFNNPTMQQQAVESPPHRMMQKSETFGGSNLNTTPSPGSGRLRRESSLSQDELNRRVEAFINKFNEEMRLQRHESLYHYKQMVWR</sequence>
<dbReference type="Pfam" id="PF05553">
    <property type="entry name" value="DUF761"/>
    <property type="match status" value="1"/>
</dbReference>
<dbReference type="PANTHER" id="PTHR33098">
    <property type="entry name" value="COTTON FIBER (DUF761)"/>
    <property type="match status" value="1"/>
</dbReference>
<evidence type="ECO:0000256" key="2">
    <source>
        <dbReference type="SAM" id="SignalP"/>
    </source>
</evidence>
<name>A0A7N0V670_KALFE</name>
<feature type="signal peptide" evidence="2">
    <location>
        <begin position="1"/>
        <end position="24"/>
    </location>
</feature>
<keyword evidence="2" id="KW-0732">Signal</keyword>
<feature type="chain" id="PRO_5029719842" description="DUF4408 domain-containing protein" evidence="2">
    <location>
        <begin position="25"/>
        <end position="318"/>
    </location>
</feature>
<dbReference type="OMA" id="NTWRTIT"/>